<dbReference type="EC" id="4.2.1.75" evidence="3 9"/>
<dbReference type="OrthoDB" id="9787650at2"/>
<dbReference type="RefSeq" id="WP_123105258.1">
    <property type="nucleotide sequence ID" value="NZ_CP127527.1"/>
</dbReference>
<dbReference type="UniPathway" id="UPA00251">
    <property type="reaction ID" value="UER00320"/>
</dbReference>
<evidence type="ECO:0000313" key="11">
    <source>
        <dbReference type="EMBL" id="RNF59329.1"/>
    </source>
</evidence>
<evidence type="ECO:0000256" key="7">
    <source>
        <dbReference type="ARBA" id="ARBA00040167"/>
    </source>
</evidence>
<sequence>MSIGMLNKKGIVITRPRAQTEDLVAMLEQRGARPLLFPAIQIEAPENWQSVDHALHSLPQMDWAIFSSRNAVAHALSRAHSLGLEWPQGPRVAAVGRETAKALGEFGIQVDLVPRNFSSEGLLESAELPAVQGRRIVLFAGDQGRELLELTLTQRGAAVEKAFCYRRTIPGSNPTPLLHAWARGELDAVTVTSPEIFNNFFQLVGGLGQRWLKRTPIIAISPLTAQAVTAVGLPTPWVAPEASNDGILAALESWAQSLQETTS</sequence>
<comment type="pathway">
    <text evidence="1 9">Porphyrin-containing compound metabolism; protoporphyrin-IX biosynthesis; coproporphyrinogen-III from 5-aminolevulinate: step 3/4.</text>
</comment>
<evidence type="ECO:0000256" key="2">
    <source>
        <dbReference type="ARBA" id="ARBA00008133"/>
    </source>
</evidence>
<protein>
    <recommendedName>
        <fullName evidence="7 9">Uroporphyrinogen-III synthase</fullName>
        <ecNumber evidence="3 9">4.2.1.75</ecNumber>
    </recommendedName>
</protein>
<accession>A0A3M8QSP8</accession>
<dbReference type="CDD" id="cd06578">
    <property type="entry name" value="HemD"/>
    <property type="match status" value="1"/>
</dbReference>
<comment type="function">
    <text evidence="6 9">Catalyzes cyclization of the linear tetrapyrrole, hydroxymethylbilane, to the macrocyclic uroporphyrinogen III.</text>
</comment>
<dbReference type="GO" id="GO:0006780">
    <property type="term" value="P:uroporphyrinogen III biosynthetic process"/>
    <property type="evidence" value="ECO:0007669"/>
    <property type="project" value="UniProtKB-UniRule"/>
</dbReference>
<evidence type="ECO:0000256" key="8">
    <source>
        <dbReference type="ARBA" id="ARBA00048617"/>
    </source>
</evidence>
<proteinExistence type="inferred from homology"/>
<dbReference type="AlphaFoldDB" id="A0A3M8QSP8"/>
<dbReference type="InterPro" id="IPR039793">
    <property type="entry name" value="UROS/Hem4"/>
</dbReference>
<name>A0A3M8QSP8_9PROT</name>
<evidence type="ECO:0000256" key="6">
    <source>
        <dbReference type="ARBA" id="ARBA00037589"/>
    </source>
</evidence>
<gene>
    <name evidence="11" type="ORF">EC580_11720</name>
</gene>
<dbReference type="EMBL" id="RIZI01000187">
    <property type="protein sequence ID" value="RNF59329.1"/>
    <property type="molecule type" value="Genomic_DNA"/>
</dbReference>
<dbReference type="Pfam" id="PF02602">
    <property type="entry name" value="HEM4"/>
    <property type="match status" value="1"/>
</dbReference>
<feature type="domain" description="Tetrapyrrole biosynthesis uroporphyrinogen III synthase" evidence="10">
    <location>
        <begin position="22"/>
        <end position="248"/>
    </location>
</feature>
<reference evidence="11" key="1">
    <citation type="submission" date="2018-10" db="EMBL/GenBank/DDBJ databases">
        <title>Acidithiobacillus sulfuriphilus sp. nov.: an extremely acidophilic sulfur-oxidizing chemolithotroph isolated from a neutral pH environment.</title>
        <authorList>
            <person name="Falagan C."/>
            <person name="Moya-Beltran A."/>
            <person name="Quatrini R."/>
            <person name="Johnson D.B."/>
        </authorList>
    </citation>
    <scope>NUCLEOTIDE SEQUENCE [LARGE SCALE GENOMIC DNA]</scope>
    <source>
        <strain evidence="11">CJ-2</strain>
    </source>
</reference>
<dbReference type="PANTHER" id="PTHR38042:SF1">
    <property type="entry name" value="UROPORPHYRINOGEN-III SYNTHASE, CHLOROPLASTIC"/>
    <property type="match status" value="1"/>
</dbReference>
<dbReference type="InterPro" id="IPR036108">
    <property type="entry name" value="4pyrrol_syn_uPrphyn_synt_sf"/>
</dbReference>
<dbReference type="Gene3D" id="3.40.50.10090">
    <property type="match status" value="2"/>
</dbReference>
<dbReference type="PANTHER" id="PTHR38042">
    <property type="entry name" value="UROPORPHYRINOGEN-III SYNTHASE, CHLOROPLASTIC"/>
    <property type="match status" value="1"/>
</dbReference>
<keyword evidence="4 9" id="KW-0456">Lyase</keyword>
<organism evidence="11">
    <name type="scientific">Acidithiobacillus sulfuriphilus</name>
    <dbReference type="NCBI Taxonomy" id="1867749"/>
    <lineage>
        <taxon>Bacteria</taxon>
        <taxon>Pseudomonadati</taxon>
        <taxon>Pseudomonadota</taxon>
        <taxon>Acidithiobacillia</taxon>
        <taxon>Acidithiobacillales</taxon>
        <taxon>Acidithiobacillaceae</taxon>
        <taxon>Acidithiobacillus</taxon>
    </lineage>
</organism>
<dbReference type="GO" id="GO:0004852">
    <property type="term" value="F:uroporphyrinogen-III synthase activity"/>
    <property type="evidence" value="ECO:0007669"/>
    <property type="project" value="UniProtKB-UniRule"/>
</dbReference>
<evidence type="ECO:0000256" key="4">
    <source>
        <dbReference type="ARBA" id="ARBA00023239"/>
    </source>
</evidence>
<evidence type="ECO:0000256" key="1">
    <source>
        <dbReference type="ARBA" id="ARBA00004772"/>
    </source>
</evidence>
<keyword evidence="5 9" id="KW-0627">Porphyrin biosynthesis</keyword>
<dbReference type="GO" id="GO:0006782">
    <property type="term" value="P:protoporphyrinogen IX biosynthetic process"/>
    <property type="evidence" value="ECO:0007669"/>
    <property type="project" value="UniProtKB-UniRule"/>
</dbReference>
<comment type="similarity">
    <text evidence="2 9">Belongs to the uroporphyrinogen-III synthase family.</text>
</comment>
<comment type="catalytic activity">
    <reaction evidence="8 9">
        <text>hydroxymethylbilane = uroporphyrinogen III + H2O</text>
        <dbReference type="Rhea" id="RHEA:18965"/>
        <dbReference type="ChEBI" id="CHEBI:15377"/>
        <dbReference type="ChEBI" id="CHEBI:57308"/>
        <dbReference type="ChEBI" id="CHEBI:57845"/>
        <dbReference type="EC" id="4.2.1.75"/>
    </reaction>
</comment>
<evidence type="ECO:0000256" key="3">
    <source>
        <dbReference type="ARBA" id="ARBA00013109"/>
    </source>
</evidence>
<dbReference type="SUPFAM" id="SSF69618">
    <property type="entry name" value="HemD-like"/>
    <property type="match status" value="1"/>
</dbReference>
<evidence type="ECO:0000256" key="9">
    <source>
        <dbReference type="RuleBase" id="RU366031"/>
    </source>
</evidence>
<comment type="caution">
    <text evidence="11">The sequence shown here is derived from an EMBL/GenBank/DDBJ whole genome shotgun (WGS) entry which is preliminary data.</text>
</comment>
<dbReference type="InterPro" id="IPR003754">
    <property type="entry name" value="4pyrrol_synth_uPrphyn_synth"/>
</dbReference>
<evidence type="ECO:0000259" key="10">
    <source>
        <dbReference type="Pfam" id="PF02602"/>
    </source>
</evidence>
<evidence type="ECO:0000256" key="5">
    <source>
        <dbReference type="ARBA" id="ARBA00023244"/>
    </source>
</evidence>